<dbReference type="Proteomes" id="UP000199614">
    <property type="component" value="Unassembled WGS sequence"/>
</dbReference>
<evidence type="ECO:0000313" key="9">
    <source>
        <dbReference type="Proteomes" id="UP000199614"/>
    </source>
</evidence>
<dbReference type="EMBL" id="FOUY01000012">
    <property type="protein sequence ID" value="SFN31845.1"/>
    <property type="molecule type" value="Genomic_DNA"/>
</dbReference>
<organism evidence="8 9">
    <name type="scientific">Pseudonocardia ammonioxydans</name>
    <dbReference type="NCBI Taxonomy" id="260086"/>
    <lineage>
        <taxon>Bacteria</taxon>
        <taxon>Bacillati</taxon>
        <taxon>Actinomycetota</taxon>
        <taxon>Actinomycetes</taxon>
        <taxon>Pseudonocardiales</taxon>
        <taxon>Pseudonocardiaceae</taxon>
        <taxon>Pseudonocardia</taxon>
    </lineage>
</organism>
<dbReference type="PANTHER" id="PTHR43099:SF5">
    <property type="entry name" value="HLYC_CORC FAMILY TRANSPORTER"/>
    <property type="match status" value="1"/>
</dbReference>
<name>A0A1I4Y1D9_PSUAM</name>
<dbReference type="AlphaFoldDB" id="A0A1I4Y1D9"/>
<keyword evidence="2" id="KW-1003">Cell membrane</keyword>
<gene>
    <name evidence="8" type="ORF">SAMN05216207_1012121</name>
</gene>
<keyword evidence="4 5" id="KW-1133">Transmembrane helix</keyword>
<keyword evidence="3" id="KW-0129">CBS domain</keyword>
<dbReference type="GO" id="GO:0005886">
    <property type="term" value="C:plasma membrane"/>
    <property type="evidence" value="ECO:0007669"/>
    <property type="project" value="UniProtKB-SubCell"/>
</dbReference>
<feature type="transmembrane region" description="Helical" evidence="5">
    <location>
        <begin position="6"/>
        <end position="29"/>
    </location>
</feature>
<feature type="transmembrane region" description="Helical" evidence="5">
    <location>
        <begin position="54"/>
        <end position="76"/>
    </location>
</feature>
<dbReference type="PROSITE" id="PS51371">
    <property type="entry name" value="CBS"/>
    <property type="match status" value="1"/>
</dbReference>
<keyword evidence="4 5" id="KW-0812">Transmembrane</keyword>
<feature type="transmembrane region" description="Helical" evidence="5">
    <location>
        <begin position="96"/>
        <end position="117"/>
    </location>
</feature>
<evidence type="ECO:0000256" key="1">
    <source>
        <dbReference type="ARBA" id="ARBA00004651"/>
    </source>
</evidence>
<dbReference type="InterPro" id="IPR002550">
    <property type="entry name" value="CNNM"/>
</dbReference>
<evidence type="ECO:0000256" key="3">
    <source>
        <dbReference type="PROSITE-ProRule" id="PRU00703"/>
    </source>
</evidence>
<comment type="subcellular location">
    <subcellularLocation>
        <location evidence="1">Cell membrane</location>
        <topology evidence="1">Multi-pass membrane protein</topology>
    </subcellularLocation>
</comment>
<dbReference type="OrthoDB" id="110231at2"/>
<keyword evidence="9" id="KW-1185">Reference proteome</keyword>
<evidence type="ECO:0000259" key="6">
    <source>
        <dbReference type="PROSITE" id="PS51371"/>
    </source>
</evidence>
<feature type="domain" description="CNNM transmembrane" evidence="7">
    <location>
        <begin position="1"/>
        <end position="200"/>
    </location>
</feature>
<dbReference type="InterPro" id="IPR000644">
    <property type="entry name" value="CBS_dom"/>
</dbReference>
<dbReference type="RefSeq" id="WP_093342789.1">
    <property type="nucleotide sequence ID" value="NZ_FOUY01000012.1"/>
</dbReference>
<dbReference type="SUPFAM" id="SSF54631">
    <property type="entry name" value="CBS-domain pair"/>
    <property type="match status" value="1"/>
</dbReference>
<evidence type="ECO:0000259" key="7">
    <source>
        <dbReference type="PROSITE" id="PS51846"/>
    </source>
</evidence>
<dbReference type="InterPro" id="IPR046342">
    <property type="entry name" value="CBS_dom_sf"/>
</dbReference>
<proteinExistence type="predicted"/>
<evidence type="ECO:0000256" key="5">
    <source>
        <dbReference type="SAM" id="Phobius"/>
    </source>
</evidence>
<accession>A0A1I4Y1D9</accession>
<dbReference type="Pfam" id="PF00571">
    <property type="entry name" value="CBS"/>
    <property type="match status" value="2"/>
</dbReference>
<dbReference type="InterPro" id="IPR051676">
    <property type="entry name" value="UPF0053_domain"/>
</dbReference>
<dbReference type="Gene3D" id="3.90.1280.20">
    <property type="match status" value="1"/>
</dbReference>
<evidence type="ECO:0000313" key="8">
    <source>
        <dbReference type="EMBL" id="SFN31845.1"/>
    </source>
</evidence>
<evidence type="ECO:0000256" key="4">
    <source>
        <dbReference type="PROSITE-ProRule" id="PRU01193"/>
    </source>
</evidence>
<dbReference type="Pfam" id="PF01595">
    <property type="entry name" value="CNNM"/>
    <property type="match status" value="1"/>
</dbReference>
<keyword evidence="4 5" id="KW-0472">Membrane</keyword>
<dbReference type="PANTHER" id="PTHR43099">
    <property type="entry name" value="UPF0053 PROTEIN YRKA"/>
    <property type="match status" value="1"/>
</dbReference>
<dbReference type="Gene3D" id="3.10.580.10">
    <property type="entry name" value="CBS-domain"/>
    <property type="match status" value="1"/>
</dbReference>
<evidence type="ECO:0000256" key="2">
    <source>
        <dbReference type="ARBA" id="ARBA00022475"/>
    </source>
</evidence>
<protein>
    <submittedName>
        <fullName evidence="8">Hemolysin, contains CBS domains</fullName>
    </submittedName>
</protein>
<dbReference type="STRING" id="260086.SAMN05216207_1012121"/>
<dbReference type="PROSITE" id="PS51846">
    <property type="entry name" value="CNNM"/>
    <property type="match status" value="1"/>
</dbReference>
<feature type="domain" description="CBS" evidence="6">
    <location>
        <begin position="275"/>
        <end position="329"/>
    </location>
</feature>
<sequence length="329" mass="35280">MSVTSIVVSIALVGLSAFFVAVEFALVAARNYRLEEAAQSSAAARAALRSAKDLSLLLAGSQLGITLCTLGLGAVAKPAVDNALRPLLEGWGIASGIATVVSFVLSLIVVTFVHLVVGEMAPKSWAISHPERSAIMLALPMRAFMVLTRPALVMLNGLANRCLHAVGVEPVDEMASGRNADDLRELVDHSAQTGALDRERRDQLVTALELERTPVRDLAHPPSGVSADDDIAAVQETARRTGHLRLIVRDGGRPVGYVHVRDTLTREPGTRARELMRPVLSLAADTQYHTAVNTMRDQRAHLALVEDDGRLIGIVTLSDLVERLLPEPV</sequence>
<reference evidence="8 9" key="1">
    <citation type="submission" date="2016-10" db="EMBL/GenBank/DDBJ databases">
        <authorList>
            <person name="de Groot N.N."/>
        </authorList>
    </citation>
    <scope>NUCLEOTIDE SEQUENCE [LARGE SCALE GENOMIC DNA]</scope>
    <source>
        <strain evidence="8 9">CGMCC 4.1877</strain>
    </source>
</reference>
<dbReference type="SMART" id="SM00116">
    <property type="entry name" value="CBS"/>
    <property type="match status" value="2"/>
</dbReference>